<dbReference type="Gene3D" id="3.90.320.10">
    <property type="match status" value="1"/>
</dbReference>
<dbReference type="AlphaFoldDB" id="A0A4R6HQK8"/>
<evidence type="ECO:0000256" key="2">
    <source>
        <dbReference type="SAM" id="MobiDB-lite"/>
    </source>
</evidence>
<keyword evidence="4" id="KW-0540">Nuclease</keyword>
<proteinExistence type="predicted"/>
<feature type="compositionally biased region" description="Polar residues" evidence="2">
    <location>
        <begin position="1"/>
        <end position="12"/>
    </location>
</feature>
<evidence type="ECO:0000313" key="5">
    <source>
        <dbReference type="Proteomes" id="UP000295150"/>
    </source>
</evidence>
<dbReference type="GO" id="GO:0004519">
    <property type="term" value="F:endonuclease activity"/>
    <property type="evidence" value="ECO:0007669"/>
    <property type="project" value="UniProtKB-KW"/>
</dbReference>
<keyword evidence="5" id="KW-1185">Reference proteome</keyword>
<dbReference type="PANTHER" id="PTHR46609:SF6">
    <property type="entry name" value="EXONUCLEASE, PHAGE-TYPE_RECB, C-TERMINAL DOMAIN-CONTAINING PROTEIN-RELATED"/>
    <property type="match status" value="1"/>
</dbReference>
<feature type="compositionally biased region" description="Low complexity" evidence="2">
    <location>
        <begin position="28"/>
        <end position="51"/>
    </location>
</feature>
<feature type="coiled-coil region" evidence="1">
    <location>
        <begin position="334"/>
        <end position="368"/>
    </location>
</feature>
<reference evidence="4 5" key="1">
    <citation type="submission" date="2019-03" db="EMBL/GenBank/DDBJ databases">
        <title>Freshwater and sediment microbial communities from various areas in North America, analyzing microbe dynamics in response to fracking.</title>
        <authorList>
            <person name="Lamendella R."/>
        </authorList>
    </citation>
    <scope>NUCLEOTIDE SEQUENCE [LARGE SCALE GENOMIC DNA]</scope>
    <source>
        <strain evidence="4 5">1_TX</strain>
    </source>
</reference>
<feature type="compositionally biased region" description="Basic and acidic residues" evidence="2">
    <location>
        <begin position="89"/>
        <end position="101"/>
    </location>
</feature>
<dbReference type="NCBIfam" id="TIGR03033">
    <property type="entry name" value="phage_rel_nuc"/>
    <property type="match status" value="1"/>
</dbReference>
<gene>
    <name evidence="4" type="ORF">DFO68_105192</name>
</gene>
<name>A0A4R6HQK8_9GAMM</name>
<evidence type="ECO:0000259" key="3">
    <source>
        <dbReference type="Pfam" id="PF09588"/>
    </source>
</evidence>
<comment type="caution">
    <text evidence="4">The sequence shown here is derived from an EMBL/GenBank/DDBJ whole genome shotgun (WGS) entry which is preliminary data.</text>
</comment>
<keyword evidence="1" id="KW-0175">Coiled coil</keyword>
<dbReference type="EMBL" id="SNWH01000005">
    <property type="protein sequence ID" value="TDO10667.1"/>
    <property type="molecule type" value="Genomic_DNA"/>
</dbReference>
<protein>
    <submittedName>
        <fullName evidence="4">Putative phage-type endonuclease</fullName>
    </submittedName>
</protein>
<dbReference type="InterPro" id="IPR051703">
    <property type="entry name" value="NF-kappa-B_Signaling_Reg"/>
</dbReference>
<dbReference type="PANTHER" id="PTHR46609">
    <property type="entry name" value="EXONUCLEASE, PHAGE-TYPE/RECB, C-TERMINAL DOMAIN-CONTAINING PROTEIN"/>
    <property type="match status" value="1"/>
</dbReference>
<dbReference type="InterPro" id="IPR017482">
    <property type="entry name" value="Lambda-type_endonuclease"/>
</dbReference>
<feature type="region of interest" description="Disordered" evidence="2">
    <location>
        <begin position="1"/>
        <end position="101"/>
    </location>
</feature>
<keyword evidence="4" id="KW-0255">Endonuclease</keyword>
<feature type="domain" description="YqaJ viral recombinase" evidence="3">
    <location>
        <begin position="116"/>
        <end position="256"/>
    </location>
</feature>
<keyword evidence="4" id="KW-0378">Hydrolase</keyword>
<dbReference type="RefSeq" id="WP_347813121.1">
    <property type="nucleotide sequence ID" value="NZ_SNWH01000005.1"/>
</dbReference>
<dbReference type="Proteomes" id="UP000295150">
    <property type="component" value="Unassembled WGS sequence"/>
</dbReference>
<dbReference type="InterPro" id="IPR011335">
    <property type="entry name" value="Restrct_endonuc-II-like"/>
</dbReference>
<organism evidence="4 5">
    <name type="scientific">Halomonas ventosae</name>
    <dbReference type="NCBI Taxonomy" id="229007"/>
    <lineage>
        <taxon>Bacteria</taxon>
        <taxon>Pseudomonadati</taxon>
        <taxon>Pseudomonadota</taxon>
        <taxon>Gammaproteobacteria</taxon>
        <taxon>Oceanospirillales</taxon>
        <taxon>Halomonadaceae</taxon>
        <taxon>Halomonas</taxon>
    </lineage>
</organism>
<dbReference type="InterPro" id="IPR011604">
    <property type="entry name" value="PDDEXK-like_dom_sf"/>
</dbReference>
<dbReference type="SUPFAM" id="SSF52980">
    <property type="entry name" value="Restriction endonuclease-like"/>
    <property type="match status" value="1"/>
</dbReference>
<evidence type="ECO:0000256" key="1">
    <source>
        <dbReference type="SAM" id="Coils"/>
    </source>
</evidence>
<dbReference type="Pfam" id="PF09588">
    <property type="entry name" value="YqaJ"/>
    <property type="match status" value="1"/>
</dbReference>
<evidence type="ECO:0000313" key="4">
    <source>
        <dbReference type="EMBL" id="TDO10667.1"/>
    </source>
</evidence>
<accession>A0A4R6HQK8</accession>
<dbReference type="InterPro" id="IPR019080">
    <property type="entry name" value="YqaJ_viral_recombinase"/>
</dbReference>
<sequence>MTQPTSRPTTLSPVVADEAARSARLPESTDSGARAGTAASTSEATESPRASLSARAQPGSVTASVLAALEQSGVPSPTSTPMGRAPRPRRPDGPQRRYRDQARRLVDTRALDRKAWLSIRQSGIGSSDAAAAVGLNPYKSPLELWLEKTGRQPETTDPAPEAQLTSPLHWGQVLEPLVAEHYARHTGHRVQRVNAILQHVEHPWMLANLDREIVGNDAVQILECKTAGLHGARLWKSGVPEYVQLQVMHQLAVTGQQAADVAVLLGGHELQIHRIKRDEAMIAQLIALERQFWDCVERDTPPPADGSESADQALRSLFPQDDGETVDFSHDVGLSQAFVDLQRVRQTLEDAKKEELRLKHRLQQAMGTATLATFPSGSLSWKQTAPVKRLDTRALQKDHPGLCADYLKTHPGSRRFVVRR</sequence>